<accession>A0A0G0IID1</accession>
<dbReference type="InterPro" id="IPR001173">
    <property type="entry name" value="Glyco_trans_2-like"/>
</dbReference>
<proteinExistence type="inferred from homology"/>
<keyword evidence="3 5" id="KW-0808">Transferase</keyword>
<dbReference type="GO" id="GO:0016757">
    <property type="term" value="F:glycosyltransferase activity"/>
    <property type="evidence" value="ECO:0007669"/>
    <property type="project" value="UniProtKB-KW"/>
</dbReference>
<evidence type="ECO:0000256" key="1">
    <source>
        <dbReference type="ARBA" id="ARBA00006739"/>
    </source>
</evidence>
<organism evidence="5 6">
    <name type="scientific">Candidatus Shapirobacteria bacterium GW2011_GWE1_38_10</name>
    <dbReference type="NCBI Taxonomy" id="1618488"/>
    <lineage>
        <taxon>Bacteria</taxon>
        <taxon>Candidatus Shapironibacteriota</taxon>
    </lineage>
</organism>
<dbReference type="Gene3D" id="3.90.550.10">
    <property type="entry name" value="Spore Coat Polysaccharide Biosynthesis Protein SpsA, Chain A"/>
    <property type="match status" value="1"/>
</dbReference>
<evidence type="ECO:0000259" key="4">
    <source>
        <dbReference type="Pfam" id="PF00535"/>
    </source>
</evidence>
<dbReference type="SUPFAM" id="SSF53448">
    <property type="entry name" value="Nucleotide-diphospho-sugar transferases"/>
    <property type="match status" value="1"/>
</dbReference>
<dbReference type="EMBL" id="LBTX01000002">
    <property type="protein sequence ID" value="KKQ50755.1"/>
    <property type="molecule type" value="Genomic_DNA"/>
</dbReference>
<dbReference type="InterPro" id="IPR029044">
    <property type="entry name" value="Nucleotide-diphossugar_trans"/>
</dbReference>
<keyword evidence="2" id="KW-0328">Glycosyltransferase</keyword>
<gene>
    <name evidence="5" type="ORF">US68_C0002G0032</name>
</gene>
<dbReference type="Pfam" id="PF00535">
    <property type="entry name" value="Glycos_transf_2"/>
    <property type="match status" value="1"/>
</dbReference>
<comment type="similarity">
    <text evidence="1">Belongs to the glycosyltransferase 2 family.</text>
</comment>
<comment type="caution">
    <text evidence="5">The sequence shown here is derived from an EMBL/GenBank/DDBJ whole genome shotgun (WGS) entry which is preliminary data.</text>
</comment>
<evidence type="ECO:0000256" key="2">
    <source>
        <dbReference type="ARBA" id="ARBA00022676"/>
    </source>
</evidence>
<dbReference type="CDD" id="cd04186">
    <property type="entry name" value="GT_2_like_c"/>
    <property type="match status" value="1"/>
</dbReference>
<reference evidence="5 6" key="1">
    <citation type="journal article" date="2015" name="Nature">
        <title>rRNA introns, odd ribosomes, and small enigmatic genomes across a large radiation of phyla.</title>
        <authorList>
            <person name="Brown C.T."/>
            <person name="Hug L.A."/>
            <person name="Thomas B.C."/>
            <person name="Sharon I."/>
            <person name="Castelle C.J."/>
            <person name="Singh A."/>
            <person name="Wilkins M.J."/>
            <person name="Williams K.H."/>
            <person name="Banfield J.F."/>
        </authorList>
    </citation>
    <scope>NUCLEOTIDE SEQUENCE [LARGE SCALE GENOMIC DNA]</scope>
</reference>
<name>A0A0G0IID1_9BACT</name>
<protein>
    <submittedName>
        <fullName evidence="5">Glycosyl transferase, family 2</fullName>
    </submittedName>
</protein>
<dbReference type="Proteomes" id="UP000034231">
    <property type="component" value="Unassembled WGS sequence"/>
</dbReference>
<evidence type="ECO:0000256" key="3">
    <source>
        <dbReference type="ARBA" id="ARBA00022679"/>
    </source>
</evidence>
<dbReference type="PANTHER" id="PTHR43179:SF12">
    <property type="entry name" value="GALACTOFURANOSYLTRANSFERASE GLFT2"/>
    <property type="match status" value="1"/>
</dbReference>
<sequence>MKISVIVTNWNGLNLLKKYLENVIVNSPEALEVILADDASEDGSLAYARQLQKKYSKLKIISHKKNVGFGNNTNDAVKKAKGDYVVLLNSDIDPHKNYIKNSLIHFKNSKVLGVGFAEVGNENYAKLFWKNGYLQFTRGLSTKAHISAWVSGGSSVIRRDYFLKLGGFDHVYEPFYFEDFDFGLRAWRSGYTMLWEPKSVVEHKHESTTSKFPKKFLIYVKERNHLISVLRNVTDKKLLFQNKIFSFLRVLSGPNYLKIILAAHRQIKKYSAPICSKERSDKEVLNLFEQ</sequence>
<evidence type="ECO:0000313" key="6">
    <source>
        <dbReference type="Proteomes" id="UP000034231"/>
    </source>
</evidence>
<evidence type="ECO:0000313" key="5">
    <source>
        <dbReference type="EMBL" id="KKQ50755.1"/>
    </source>
</evidence>
<dbReference type="AlphaFoldDB" id="A0A0G0IID1"/>
<dbReference type="PANTHER" id="PTHR43179">
    <property type="entry name" value="RHAMNOSYLTRANSFERASE WBBL"/>
    <property type="match status" value="1"/>
</dbReference>
<feature type="domain" description="Glycosyltransferase 2-like" evidence="4">
    <location>
        <begin position="4"/>
        <end position="164"/>
    </location>
</feature>